<dbReference type="Pfam" id="PF00696">
    <property type="entry name" value="AA_kinase"/>
    <property type="match status" value="1"/>
</dbReference>
<accession>A0ABW3XXG0</accession>
<comment type="pathway">
    <text evidence="8">Amino-acid biosynthesis; L-threonine biosynthesis; L-threonine from L-aspartate: step 1/5.</text>
</comment>
<evidence type="ECO:0000256" key="7">
    <source>
        <dbReference type="RuleBase" id="RU003448"/>
    </source>
</evidence>
<comment type="pathway">
    <text evidence="8">Amino-acid biosynthesis; L-methionine biosynthesis via de novo pathway; L-homoserine from L-aspartate: step 1/3.</text>
</comment>
<evidence type="ECO:0000256" key="5">
    <source>
        <dbReference type="ARBA" id="ARBA00022777"/>
    </source>
</evidence>
<evidence type="ECO:0000256" key="2">
    <source>
        <dbReference type="ARBA" id="ARBA00010122"/>
    </source>
</evidence>
<dbReference type="InterPro" id="IPR001341">
    <property type="entry name" value="Asp_kinase"/>
</dbReference>
<dbReference type="InterPro" id="IPR036393">
    <property type="entry name" value="AceGlu_kinase-like_sf"/>
</dbReference>
<dbReference type="InterPro" id="IPR042199">
    <property type="entry name" value="AsparK_Bifunc_asparK/hSer_DH"/>
</dbReference>
<dbReference type="NCBIfam" id="TIGR00657">
    <property type="entry name" value="asp_kinases"/>
    <property type="match status" value="1"/>
</dbReference>
<evidence type="ECO:0000256" key="3">
    <source>
        <dbReference type="ARBA" id="ARBA00022679"/>
    </source>
</evidence>
<dbReference type="GO" id="GO:0004072">
    <property type="term" value="F:aspartate kinase activity"/>
    <property type="evidence" value="ECO:0007669"/>
    <property type="project" value="UniProtKB-EC"/>
</dbReference>
<dbReference type="EMBL" id="JBHTMY010000001">
    <property type="protein sequence ID" value="MFD1314258.1"/>
    <property type="molecule type" value="Genomic_DNA"/>
</dbReference>
<keyword evidence="11" id="KW-1185">Reference proteome</keyword>
<evidence type="ECO:0000256" key="1">
    <source>
        <dbReference type="ARBA" id="ARBA00004766"/>
    </source>
</evidence>
<evidence type="ECO:0000256" key="6">
    <source>
        <dbReference type="ARBA" id="ARBA00022840"/>
    </source>
</evidence>
<dbReference type="SUPFAM" id="SSF53633">
    <property type="entry name" value="Carbamate kinase-like"/>
    <property type="match status" value="1"/>
</dbReference>
<reference evidence="11" key="1">
    <citation type="journal article" date="2019" name="Int. J. Syst. Evol. Microbiol.">
        <title>The Global Catalogue of Microorganisms (GCM) 10K type strain sequencing project: providing services to taxonomists for standard genome sequencing and annotation.</title>
        <authorList>
            <consortium name="The Broad Institute Genomics Platform"/>
            <consortium name="The Broad Institute Genome Sequencing Center for Infectious Disease"/>
            <person name="Wu L."/>
            <person name="Ma J."/>
        </authorList>
    </citation>
    <scope>NUCLEOTIDE SEQUENCE [LARGE SCALE GENOMIC DNA]</scope>
    <source>
        <strain evidence="11">CCUG 61485</strain>
    </source>
</reference>
<sequence length="415" mass="47459">MKVLKFGGASVKNAEGVRNLASVIQKVGFMNGVIVISAMGKMTNAFEEIVKALFYEPEKIEEKVNFTRLFHQDILIDLFGHQNKFEKDLTLFYQQFSEKIELNKGMAYDRVYDEIVSQAEILSTKICSFWLDHIGINHQWLDAREVIKTDDNHRKAKVNWSLTQAAVSSQIKTSEITLVQGFIGSHNENITTTLGREGSDYTAAIIGYCLDAEEVNVFKDVPGVMNADPRVFERAVLLNELSFTEAIEMSFYGATVIHPKTIQPLQKKNIPLVVKSFVDPVLPGTRISKALMLEPRTPIFIRKENQILLSISDREFDFIAEEDLSDIYDLFHKHRISVNLIQLSAISFSVCFEDIFNTFQALIEDLQKKYKVLYNNNLILYTVRHFNEEVISDLLKGKEVLLKQTSRETVQILMK</sequence>
<comment type="catalytic activity">
    <reaction evidence="7">
        <text>L-aspartate + ATP = 4-phospho-L-aspartate + ADP</text>
        <dbReference type="Rhea" id="RHEA:23776"/>
        <dbReference type="ChEBI" id="CHEBI:29991"/>
        <dbReference type="ChEBI" id="CHEBI:30616"/>
        <dbReference type="ChEBI" id="CHEBI:57535"/>
        <dbReference type="ChEBI" id="CHEBI:456216"/>
        <dbReference type="EC" id="2.7.2.4"/>
    </reaction>
</comment>
<dbReference type="PANTHER" id="PTHR21499">
    <property type="entry name" value="ASPARTATE KINASE"/>
    <property type="match status" value="1"/>
</dbReference>
<keyword evidence="6" id="KW-0067">ATP-binding</keyword>
<keyword evidence="4" id="KW-0547">Nucleotide-binding</keyword>
<name>A0ABW3XXG0_9FLAO</name>
<organism evidence="10 11">
    <name type="scientific">Namhaeicola litoreus</name>
    <dbReference type="NCBI Taxonomy" id="1052145"/>
    <lineage>
        <taxon>Bacteria</taxon>
        <taxon>Pseudomonadati</taxon>
        <taxon>Bacteroidota</taxon>
        <taxon>Flavobacteriia</taxon>
        <taxon>Flavobacteriales</taxon>
        <taxon>Flavobacteriaceae</taxon>
        <taxon>Namhaeicola</taxon>
    </lineage>
</organism>
<keyword evidence="5 7" id="KW-0418">Kinase</keyword>
<feature type="domain" description="Aspartate/glutamate/uridylate kinase" evidence="9">
    <location>
        <begin position="2"/>
        <end position="276"/>
    </location>
</feature>
<evidence type="ECO:0000256" key="8">
    <source>
        <dbReference type="RuleBase" id="RU004249"/>
    </source>
</evidence>
<dbReference type="Gene3D" id="3.40.1160.10">
    <property type="entry name" value="Acetylglutamate kinase-like"/>
    <property type="match status" value="1"/>
</dbReference>
<comment type="pathway">
    <text evidence="1 8">Amino-acid biosynthesis; L-lysine biosynthesis via DAP pathway; (S)-tetrahydrodipicolinate from L-aspartate: step 1/4.</text>
</comment>
<dbReference type="Proteomes" id="UP001597201">
    <property type="component" value="Unassembled WGS sequence"/>
</dbReference>
<protein>
    <recommendedName>
        <fullName evidence="7">Aspartokinase</fullName>
        <ecNumber evidence="7">2.7.2.4</ecNumber>
    </recommendedName>
</protein>
<dbReference type="EC" id="2.7.2.4" evidence="7"/>
<dbReference type="RefSeq" id="WP_377175693.1">
    <property type="nucleotide sequence ID" value="NZ_JBHTMY010000001.1"/>
</dbReference>
<gene>
    <name evidence="10" type="ORF">ACFQ39_01405</name>
</gene>
<dbReference type="Gene3D" id="1.20.120.1320">
    <property type="entry name" value="Aspartokinase, catalytic domain"/>
    <property type="match status" value="1"/>
</dbReference>
<comment type="similarity">
    <text evidence="2 7">Belongs to the aspartokinase family.</text>
</comment>
<proteinExistence type="inferred from homology"/>
<dbReference type="PANTHER" id="PTHR21499:SF59">
    <property type="entry name" value="ASPARTOKINASE"/>
    <property type="match status" value="1"/>
</dbReference>
<keyword evidence="3 7" id="KW-0808">Transferase</keyword>
<keyword evidence="8" id="KW-0028">Amino-acid biosynthesis</keyword>
<comment type="caution">
    <text evidence="10">The sequence shown here is derived from an EMBL/GenBank/DDBJ whole genome shotgun (WGS) entry which is preliminary data.</text>
</comment>
<dbReference type="InterPro" id="IPR001048">
    <property type="entry name" value="Asp/Glu/Uridylate_kinase"/>
</dbReference>
<evidence type="ECO:0000313" key="11">
    <source>
        <dbReference type="Proteomes" id="UP001597201"/>
    </source>
</evidence>
<evidence type="ECO:0000259" key="9">
    <source>
        <dbReference type="Pfam" id="PF00696"/>
    </source>
</evidence>
<evidence type="ECO:0000313" key="10">
    <source>
        <dbReference type="EMBL" id="MFD1314258.1"/>
    </source>
</evidence>
<evidence type="ECO:0000256" key="4">
    <source>
        <dbReference type="ARBA" id="ARBA00022741"/>
    </source>
</evidence>